<dbReference type="KEGG" id="doa:AXF15_00345"/>
<dbReference type="Proteomes" id="UP000063964">
    <property type="component" value="Chromosome"/>
</dbReference>
<evidence type="ECO:0000313" key="1">
    <source>
        <dbReference type="EMBL" id="AMD91715.1"/>
    </source>
</evidence>
<name>A0A109W5B6_9BACT</name>
<dbReference type="RefSeq" id="WP_066601680.1">
    <property type="nucleotide sequence ID" value="NZ_CP014230.1"/>
</dbReference>
<evidence type="ECO:0000313" key="2">
    <source>
        <dbReference type="Proteomes" id="UP000063964"/>
    </source>
</evidence>
<gene>
    <name evidence="1" type="ORF">AXF15_00345</name>
</gene>
<reference evidence="2" key="1">
    <citation type="submission" date="2016-02" db="EMBL/GenBank/DDBJ databases">
        <authorList>
            <person name="Holder M.E."/>
            <person name="Ajami N.J."/>
            <person name="Petrosino J.F."/>
        </authorList>
    </citation>
    <scope>NUCLEOTIDE SEQUENCE [LARGE SCALE GENOMIC DNA]</scope>
    <source>
        <strain evidence="2">DSM 12838</strain>
    </source>
</reference>
<dbReference type="AlphaFoldDB" id="A0A109W5B6"/>
<dbReference type="STRING" id="888061.AXF15_00345"/>
<proteinExistence type="predicted"/>
<protein>
    <submittedName>
        <fullName evidence="1">Uncharacterized protein</fullName>
    </submittedName>
</protein>
<accession>A0A109W5B6</accession>
<organism evidence="1 2">
    <name type="scientific">Desulfomicrobium orale DSM 12838</name>
    <dbReference type="NCBI Taxonomy" id="888061"/>
    <lineage>
        <taxon>Bacteria</taxon>
        <taxon>Pseudomonadati</taxon>
        <taxon>Thermodesulfobacteriota</taxon>
        <taxon>Desulfovibrionia</taxon>
        <taxon>Desulfovibrionales</taxon>
        <taxon>Desulfomicrobiaceae</taxon>
        <taxon>Desulfomicrobium</taxon>
    </lineage>
</organism>
<dbReference type="OrthoDB" id="275146at2"/>
<dbReference type="EMBL" id="CP014230">
    <property type="protein sequence ID" value="AMD91715.1"/>
    <property type="molecule type" value="Genomic_DNA"/>
</dbReference>
<keyword evidence="2" id="KW-1185">Reference proteome</keyword>
<sequence>MTAPHVCVRCADLGRTCCQLSGGDAEFCFPLADAERRRMLAAGAVEEAFLQVSNTPAFVRQLSMLLPRYEVEKIFTPHGRHWRLATTPAGDCVFLSRTGCSLDRAVRPAYCRLFPLWVYENRLTWFTAETCLAHRECASAPAMLAAMNADAADTRALFSLMCAELGLRKTGETS</sequence>